<gene>
    <name evidence="8" type="ORF">BW247_14580</name>
</gene>
<evidence type="ECO:0000256" key="5">
    <source>
        <dbReference type="ARBA" id="ARBA00023136"/>
    </source>
</evidence>
<keyword evidence="5 6" id="KW-0472">Membrane</keyword>
<feature type="transmembrane region" description="Helical" evidence="6">
    <location>
        <begin position="139"/>
        <end position="159"/>
    </location>
</feature>
<evidence type="ECO:0000256" key="4">
    <source>
        <dbReference type="ARBA" id="ARBA00022989"/>
    </source>
</evidence>
<keyword evidence="9" id="KW-1185">Reference proteome</keyword>
<evidence type="ECO:0000259" key="7">
    <source>
        <dbReference type="Pfam" id="PF00892"/>
    </source>
</evidence>
<evidence type="ECO:0000256" key="3">
    <source>
        <dbReference type="ARBA" id="ARBA00022692"/>
    </source>
</evidence>
<dbReference type="SUPFAM" id="SSF103481">
    <property type="entry name" value="Multidrug resistance efflux transporter EmrE"/>
    <property type="match status" value="2"/>
</dbReference>
<keyword evidence="3 6" id="KW-0812">Transmembrane</keyword>
<feature type="transmembrane region" description="Helical" evidence="6">
    <location>
        <begin position="225"/>
        <end position="248"/>
    </location>
</feature>
<feature type="transmembrane region" description="Helical" evidence="6">
    <location>
        <begin position="165"/>
        <end position="183"/>
    </location>
</feature>
<dbReference type="Proteomes" id="UP000243807">
    <property type="component" value="Chromosome"/>
</dbReference>
<evidence type="ECO:0000313" key="9">
    <source>
        <dbReference type="Proteomes" id="UP000243807"/>
    </source>
</evidence>
<dbReference type="STRING" id="1765967.BW247_14580"/>
<dbReference type="GO" id="GO:0016020">
    <property type="term" value="C:membrane"/>
    <property type="evidence" value="ECO:0007669"/>
    <property type="project" value="UniProtKB-SubCell"/>
</dbReference>
<feature type="transmembrane region" description="Helical" evidence="6">
    <location>
        <begin position="106"/>
        <end position="127"/>
    </location>
</feature>
<comment type="subcellular location">
    <subcellularLocation>
        <location evidence="1">Membrane</location>
        <topology evidence="1">Multi-pass membrane protein</topology>
    </subcellularLocation>
</comment>
<reference evidence="8 9" key="1">
    <citation type="submission" date="2017-01" db="EMBL/GenBank/DDBJ databases">
        <title>Draft sequence of Acidihalobacter ferrooxidans strain DSM 14175 (strain V8).</title>
        <authorList>
            <person name="Khaleque H.N."/>
            <person name="Ramsay J.P."/>
            <person name="Murphy R.J.T."/>
            <person name="Kaksonen A.H."/>
            <person name="Boxall N.J."/>
            <person name="Watkin E.L.J."/>
        </authorList>
    </citation>
    <scope>NUCLEOTIDE SEQUENCE [LARGE SCALE GENOMIC DNA]</scope>
    <source>
        <strain evidence="8 9">V8</strain>
    </source>
</reference>
<feature type="transmembrane region" description="Helical" evidence="6">
    <location>
        <begin position="79"/>
        <end position="100"/>
    </location>
</feature>
<dbReference type="EMBL" id="CP019434">
    <property type="protein sequence ID" value="APZ44166.1"/>
    <property type="molecule type" value="Genomic_DNA"/>
</dbReference>
<sequence>MTARTDREPIMPNNRLAYTLLTLTALFWAGNFVLARAVHASVPPIGLAFWRWFAVAVFVVPWGWGELRRQWPLMRARPALMLALGVCSVGAFNTLIYIGLQTTSAVNALLLISAAPVLILALAPLLLGNKLVARQALGVAVSATGVLLVLTHGDIAAIASLGQHVGSLWVLAGVLSWALYSVLLRKLPPVINGRGLFAATVIVGLIALLPFYLGETFIQHRPVQLNTTLLLTVAYVAVFASVLAYLFWNRAVTMIGAEQSGVFIHLMPAFGLILSALLLGERITAADLIGLALILSGLIIAAGRLIPTRRRAP</sequence>
<dbReference type="KEGG" id="afy:BW247_14580"/>
<feature type="transmembrane region" description="Helical" evidence="6">
    <location>
        <begin position="195"/>
        <end position="213"/>
    </location>
</feature>
<dbReference type="InterPro" id="IPR037185">
    <property type="entry name" value="EmrE-like"/>
</dbReference>
<proteinExistence type="inferred from homology"/>
<protein>
    <recommendedName>
        <fullName evidence="7">EamA domain-containing protein</fullName>
    </recommendedName>
</protein>
<dbReference type="PANTHER" id="PTHR32322">
    <property type="entry name" value="INNER MEMBRANE TRANSPORTER"/>
    <property type="match status" value="1"/>
</dbReference>
<dbReference type="InterPro" id="IPR000620">
    <property type="entry name" value="EamA_dom"/>
</dbReference>
<feature type="transmembrane region" description="Helical" evidence="6">
    <location>
        <begin position="50"/>
        <end position="67"/>
    </location>
</feature>
<evidence type="ECO:0000313" key="8">
    <source>
        <dbReference type="EMBL" id="APZ44166.1"/>
    </source>
</evidence>
<evidence type="ECO:0000256" key="1">
    <source>
        <dbReference type="ARBA" id="ARBA00004141"/>
    </source>
</evidence>
<keyword evidence="4 6" id="KW-1133">Transmembrane helix</keyword>
<dbReference type="AlphaFoldDB" id="A0A1P8UK00"/>
<accession>A0A1P8UK00</accession>
<comment type="similarity">
    <text evidence="2">Belongs to the EamA transporter family.</text>
</comment>
<organism evidence="8 9">
    <name type="scientific">Acidihalobacter ferrooxydans</name>
    <dbReference type="NCBI Taxonomy" id="1765967"/>
    <lineage>
        <taxon>Bacteria</taxon>
        <taxon>Pseudomonadati</taxon>
        <taxon>Pseudomonadota</taxon>
        <taxon>Gammaproteobacteria</taxon>
        <taxon>Chromatiales</taxon>
        <taxon>Ectothiorhodospiraceae</taxon>
        <taxon>Acidihalobacter</taxon>
    </lineage>
</organism>
<dbReference type="OrthoDB" id="4167046at2"/>
<feature type="transmembrane region" description="Helical" evidence="6">
    <location>
        <begin position="285"/>
        <end position="306"/>
    </location>
</feature>
<dbReference type="Pfam" id="PF00892">
    <property type="entry name" value="EamA"/>
    <property type="match status" value="2"/>
</dbReference>
<feature type="domain" description="EamA" evidence="7">
    <location>
        <begin position="17"/>
        <end position="150"/>
    </location>
</feature>
<feature type="transmembrane region" description="Helical" evidence="6">
    <location>
        <begin position="260"/>
        <end position="279"/>
    </location>
</feature>
<evidence type="ECO:0000256" key="2">
    <source>
        <dbReference type="ARBA" id="ARBA00007362"/>
    </source>
</evidence>
<feature type="domain" description="EamA" evidence="7">
    <location>
        <begin position="166"/>
        <end position="301"/>
    </location>
</feature>
<evidence type="ECO:0000256" key="6">
    <source>
        <dbReference type="SAM" id="Phobius"/>
    </source>
</evidence>
<dbReference type="InterPro" id="IPR050638">
    <property type="entry name" value="AA-Vitamin_Transporters"/>
</dbReference>
<name>A0A1P8UK00_9GAMM</name>
<dbReference type="PANTHER" id="PTHR32322:SF2">
    <property type="entry name" value="EAMA DOMAIN-CONTAINING PROTEIN"/>
    <property type="match status" value="1"/>
</dbReference>